<dbReference type="RefSeq" id="WP_152153461.1">
    <property type="nucleotide sequence ID" value="NZ_WEIO01000010.1"/>
</dbReference>
<accession>A0A6I1FGK4</accession>
<dbReference type="Proteomes" id="UP000429595">
    <property type="component" value="Unassembled WGS sequence"/>
</dbReference>
<name>A0A6I1FGK4_9BACI</name>
<proteinExistence type="predicted"/>
<gene>
    <name evidence="1" type="ORF">F9802_15170</name>
</gene>
<reference evidence="1 2" key="1">
    <citation type="submission" date="2019-10" db="EMBL/GenBank/DDBJ databases">
        <title>Bacillus aerolatum sp. nov., isolated from bioaerosol of sport playgrounds.</title>
        <authorList>
            <person name="Chen P."/>
            <person name="Zhang G."/>
        </authorList>
    </citation>
    <scope>NUCLEOTIDE SEQUENCE [LARGE SCALE GENOMIC DNA]</scope>
    <source>
        <strain evidence="1 2">CX253</strain>
    </source>
</reference>
<sequence>MSKYFLFLDESTTHSSGFNNPVFCVAGFIIKEEDYEKILIPKLDELKSKIWQDLANPTSIVLHEKEIREAQNRMHRINTVKPHFQRFRQNGNSRLLFSELSKLFQALPCTIIGACIDMDSLKNHFDPACSTETYLTAMQIILENYCHFLHKNNGIGYVFAESRAAQDTAVRMHFNHVKAMGSMFVSPHAMQTYLREIEFPPKSSNNPGLQVADFIPNPFARNALQKKQNKFNVYKEIRKLRYEGGLKRFDRFGIKIMP</sequence>
<organism evidence="1 2">
    <name type="scientific">Bacillus aerolatus</name>
    <dbReference type="NCBI Taxonomy" id="2653354"/>
    <lineage>
        <taxon>Bacteria</taxon>
        <taxon>Bacillati</taxon>
        <taxon>Bacillota</taxon>
        <taxon>Bacilli</taxon>
        <taxon>Bacillales</taxon>
        <taxon>Bacillaceae</taxon>
        <taxon>Bacillus</taxon>
    </lineage>
</organism>
<dbReference type="EMBL" id="WEIO01000010">
    <property type="protein sequence ID" value="KAB7704904.1"/>
    <property type="molecule type" value="Genomic_DNA"/>
</dbReference>
<evidence type="ECO:0000313" key="2">
    <source>
        <dbReference type="Proteomes" id="UP000429595"/>
    </source>
</evidence>
<dbReference type="AlphaFoldDB" id="A0A6I1FGK4"/>
<dbReference type="Pfam" id="PF12686">
    <property type="entry name" value="DUF3800"/>
    <property type="match status" value="1"/>
</dbReference>
<dbReference type="InterPro" id="IPR024524">
    <property type="entry name" value="DUF3800"/>
</dbReference>
<comment type="caution">
    <text evidence="1">The sequence shown here is derived from an EMBL/GenBank/DDBJ whole genome shotgun (WGS) entry which is preliminary data.</text>
</comment>
<keyword evidence="2" id="KW-1185">Reference proteome</keyword>
<protein>
    <submittedName>
        <fullName evidence="1">DUF3800 domain-containing protein</fullName>
    </submittedName>
</protein>
<evidence type="ECO:0000313" key="1">
    <source>
        <dbReference type="EMBL" id="KAB7704904.1"/>
    </source>
</evidence>